<dbReference type="EMBL" id="BMED01000002">
    <property type="protein sequence ID" value="GGC77587.1"/>
    <property type="molecule type" value="Genomic_DNA"/>
</dbReference>
<dbReference type="RefSeq" id="WP_188566442.1">
    <property type="nucleotide sequence ID" value="NZ_BMED01000002.1"/>
</dbReference>
<comment type="caution">
    <text evidence="1">The sequence shown here is derived from an EMBL/GenBank/DDBJ whole genome shotgun (WGS) entry which is preliminary data.</text>
</comment>
<dbReference type="Gene3D" id="1.10.472.60">
    <property type="entry name" value="putative protein disulfide isomerase domain"/>
    <property type="match status" value="1"/>
</dbReference>
<dbReference type="Proteomes" id="UP000637423">
    <property type="component" value="Unassembled WGS sequence"/>
</dbReference>
<organism evidence="1 2">
    <name type="scientific">Undibacterium terreum</name>
    <dbReference type="NCBI Taxonomy" id="1224302"/>
    <lineage>
        <taxon>Bacteria</taxon>
        <taxon>Pseudomonadati</taxon>
        <taxon>Pseudomonadota</taxon>
        <taxon>Betaproteobacteria</taxon>
        <taxon>Burkholderiales</taxon>
        <taxon>Oxalobacteraceae</taxon>
        <taxon>Undibacterium</taxon>
    </lineage>
</organism>
<sequence length="216" mass="23431">MKLIYVADPMCSWCYGFGKEMTALHERHPELPLQIVVGGLRAGATDVLDEDGKQFRLHHWARVEQLSGLPFNRDGLMARQGFVYDTEPICRAVVAARILAPQADLLAVFRALQRAFYVSALDTTSGEVLAEVGATALTATGFAVDAETFLATWKAQATIDAARADFALARSMGVNSFPALFLENKGKLHRIGAGYAHVDVLEQELARLSAPSSIPA</sequence>
<dbReference type="CDD" id="cd03025">
    <property type="entry name" value="DsbA_FrnE_like"/>
    <property type="match status" value="1"/>
</dbReference>
<dbReference type="PANTHER" id="PTHR13887">
    <property type="entry name" value="GLUTATHIONE S-TRANSFERASE KAPPA"/>
    <property type="match status" value="1"/>
</dbReference>
<name>A0A916ULI4_9BURK</name>
<accession>A0A916ULI4</accession>
<gene>
    <name evidence="1" type="ORF">GCM10011396_25930</name>
</gene>
<reference evidence="1" key="1">
    <citation type="journal article" date="2014" name="Int. J. Syst. Evol. Microbiol.">
        <title>Complete genome sequence of Corynebacterium casei LMG S-19264T (=DSM 44701T), isolated from a smear-ripened cheese.</title>
        <authorList>
            <consortium name="US DOE Joint Genome Institute (JGI-PGF)"/>
            <person name="Walter F."/>
            <person name="Albersmeier A."/>
            <person name="Kalinowski J."/>
            <person name="Ruckert C."/>
        </authorList>
    </citation>
    <scope>NUCLEOTIDE SEQUENCE</scope>
    <source>
        <strain evidence="1">CGMCC 1.10998</strain>
    </source>
</reference>
<keyword evidence="2" id="KW-1185">Reference proteome</keyword>
<dbReference type="AlphaFoldDB" id="A0A916ULI4"/>
<dbReference type="InterPro" id="IPR036249">
    <property type="entry name" value="Thioredoxin-like_sf"/>
</dbReference>
<evidence type="ECO:0000313" key="1">
    <source>
        <dbReference type="EMBL" id="GGC77587.1"/>
    </source>
</evidence>
<dbReference type="Pfam" id="PF13743">
    <property type="entry name" value="Thioredoxin_5"/>
    <property type="match status" value="1"/>
</dbReference>
<dbReference type="Gene3D" id="3.40.30.10">
    <property type="entry name" value="Glutaredoxin"/>
    <property type="match status" value="1"/>
</dbReference>
<proteinExistence type="predicted"/>
<dbReference type="PANTHER" id="PTHR13887:SF54">
    <property type="entry name" value="DSBA FAMILY PROTEIN"/>
    <property type="match status" value="1"/>
</dbReference>
<dbReference type="SUPFAM" id="SSF52833">
    <property type="entry name" value="Thioredoxin-like"/>
    <property type="match status" value="1"/>
</dbReference>
<evidence type="ECO:0000313" key="2">
    <source>
        <dbReference type="Proteomes" id="UP000637423"/>
    </source>
</evidence>
<protein>
    <submittedName>
        <fullName evidence="1">DsbA family protein</fullName>
    </submittedName>
</protein>
<reference evidence="1" key="2">
    <citation type="submission" date="2020-09" db="EMBL/GenBank/DDBJ databases">
        <authorList>
            <person name="Sun Q."/>
            <person name="Zhou Y."/>
        </authorList>
    </citation>
    <scope>NUCLEOTIDE SEQUENCE</scope>
    <source>
        <strain evidence="1">CGMCC 1.10998</strain>
    </source>
</reference>